<sequence length="515" mass="56181">MVRIHAPELPPTLPWINSPPLSLAALKGRVVLLDFWTYGCINCLHVLPDLRYLEQKYRDHLSVIGIHSAKFDHEKAETAVQQAVQRYDIQHPVVIDSHLELWQQYAVRAWPTFVLIDPDGYIVEHLTGEGQRQRLDRHIAELVQSHTAQGRLVFGHPHRLTAPAEVDSTLAFPGKLLADPASNRLFVADTGHHRILVLRLAATGHHPEHQAPQASIQQIFGLGEAGLWDGDAAEALFSAPQGLAFDAEQQWLYVADTGNHCLRKIDLYHQTVETIAGLGTQSQVIYPHSGDAREIALNSPWDLALFRHFLLIAMAGAHQIWSLDLLTQRLSTFVGSGAEACIDGDFDSDMAPAFAQPSGLALDGQTLYVADSEGSTVRAVSLSGSSQVRSICGSGSLSGFGDRDGQGEAARLQHCMGLACDPSHQLWIADSYNHKIKSVDPQTGICTTRFGSGQAGFRDGAQGAQSACFNEPTGLSQSGNWLYVADSNNHAIRCVNLQTLEVTTLVLHESVIHPA</sequence>
<dbReference type="Pfam" id="PF13905">
    <property type="entry name" value="Thioredoxin_8"/>
    <property type="match status" value="1"/>
</dbReference>
<gene>
    <name evidence="3" type="ORF">KME07_16975</name>
</gene>
<dbReference type="Proteomes" id="UP000707356">
    <property type="component" value="Unassembled WGS sequence"/>
</dbReference>
<keyword evidence="1" id="KW-0677">Repeat</keyword>
<reference evidence="3" key="1">
    <citation type="submission" date="2021-05" db="EMBL/GenBank/DDBJ databases">
        <authorList>
            <person name="Pietrasiak N."/>
            <person name="Ward R."/>
            <person name="Stajich J.E."/>
            <person name="Kurbessoian T."/>
        </authorList>
    </citation>
    <scope>NUCLEOTIDE SEQUENCE</scope>
    <source>
        <strain evidence="3">GSE-TBD4-15B</strain>
    </source>
</reference>
<dbReference type="PANTHER" id="PTHR46388">
    <property type="entry name" value="NHL REPEAT-CONTAINING PROTEIN 2"/>
    <property type="match status" value="1"/>
</dbReference>
<dbReference type="PANTHER" id="PTHR46388:SF2">
    <property type="entry name" value="NHL REPEAT-CONTAINING PROTEIN 2"/>
    <property type="match status" value="1"/>
</dbReference>
<dbReference type="AlphaFoldDB" id="A0A951PDK6"/>
<dbReference type="SUPFAM" id="SSF101898">
    <property type="entry name" value="NHL repeat"/>
    <property type="match status" value="1"/>
</dbReference>
<dbReference type="InterPro" id="IPR036249">
    <property type="entry name" value="Thioredoxin-like_sf"/>
</dbReference>
<organism evidence="3 4">
    <name type="scientific">Pegethrix bostrychoides GSE-TBD4-15B</name>
    <dbReference type="NCBI Taxonomy" id="2839662"/>
    <lineage>
        <taxon>Bacteria</taxon>
        <taxon>Bacillati</taxon>
        <taxon>Cyanobacteriota</taxon>
        <taxon>Cyanophyceae</taxon>
        <taxon>Oculatellales</taxon>
        <taxon>Oculatellaceae</taxon>
        <taxon>Pegethrix</taxon>
    </lineage>
</organism>
<protein>
    <submittedName>
        <fullName evidence="3">Redoxin domain-containing protein</fullName>
    </submittedName>
</protein>
<dbReference type="Gene3D" id="2.120.10.30">
    <property type="entry name" value="TolB, C-terminal domain"/>
    <property type="match status" value="3"/>
</dbReference>
<dbReference type="SUPFAM" id="SSF52833">
    <property type="entry name" value="Thioredoxin-like"/>
    <property type="match status" value="1"/>
</dbReference>
<proteinExistence type="predicted"/>
<evidence type="ECO:0000256" key="1">
    <source>
        <dbReference type="ARBA" id="ARBA00022737"/>
    </source>
</evidence>
<feature type="domain" description="Thioredoxin" evidence="2">
    <location>
        <begin position="2"/>
        <end position="144"/>
    </location>
</feature>
<evidence type="ECO:0000313" key="3">
    <source>
        <dbReference type="EMBL" id="MBW4467120.1"/>
    </source>
</evidence>
<dbReference type="PROSITE" id="PS51352">
    <property type="entry name" value="THIOREDOXIN_2"/>
    <property type="match status" value="1"/>
</dbReference>
<accession>A0A951PDK6</accession>
<evidence type="ECO:0000259" key="2">
    <source>
        <dbReference type="PROSITE" id="PS51352"/>
    </source>
</evidence>
<dbReference type="InterPro" id="IPR013766">
    <property type="entry name" value="Thioredoxin_domain"/>
</dbReference>
<evidence type="ECO:0000313" key="4">
    <source>
        <dbReference type="Proteomes" id="UP000707356"/>
    </source>
</evidence>
<dbReference type="InterPro" id="IPR001258">
    <property type="entry name" value="NHL_repeat"/>
</dbReference>
<dbReference type="Pfam" id="PF01436">
    <property type="entry name" value="NHL"/>
    <property type="match status" value="2"/>
</dbReference>
<dbReference type="InterPro" id="IPR011042">
    <property type="entry name" value="6-blade_b-propeller_TolB-like"/>
</dbReference>
<dbReference type="Gene3D" id="3.40.30.10">
    <property type="entry name" value="Glutaredoxin"/>
    <property type="match status" value="1"/>
</dbReference>
<comment type="caution">
    <text evidence="3">The sequence shown here is derived from an EMBL/GenBank/DDBJ whole genome shotgun (WGS) entry which is preliminary data.</text>
</comment>
<dbReference type="InterPro" id="IPR012336">
    <property type="entry name" value="Thioredoxin-like_fold"/>
</dbReference>
<name>A0A951PDK6_9CYAN</name>
<dbReference type="EMBL" id="JAHHHV010000073">
    <property type="protein sequence ID" value="MBW4467120.1"/>
    <property type="molecule type" value="Genomic_DNA"/>
</dbReference>
<reference evidence="3" key="2">
    <citation type="journal article" date="2022" name="Microbiol. Resour. Announc.">
        <title>Metagenome Sequencing to Explore Phylogenomics of Terrestrial Cyanobacteria.</title>
        <authorList>
            <person name="Ward R.D."/>
            <person name="Stajich J.E."/>
            <person name="Johansen J.R."/>
            <person name="Huntemann M."/>
            <person name="Clum A."/>
            <person name="Foster B."/>
            <person name="Foster B."/>
            <person name="Roux S."/>
            <person name="Palaniappan K."/>
            <person name="Varghese N."/>
            <person name="Mukherjee S."/>
            <person name="Reddy T.B.K."/>
            <person name="Daum C."/>
            <person name="Copeland A."/>
            <person name="Chen I.A."/>
            <person name="Ivanova N.N."/>
            <person name="Kyrpides N.C."/>
            <person name="Shapiro N."/>
            <person name="Eloe-Fadrosh E.A."/>
            <person name="Pietrasiak N."/>
        </authorList>
    </citation>
    <scope>NUCLEOTIDE SEQUENCE</scope>
    <source>
        <strain evidence="3">GSE-TBD4-15B</strain>
    </source>
</reference>